<dbReference type="RefSeq" id="WP_119059059.1">
    <property type="nucleotide sequence ID" value="NZ_UNSC01000002.1"/>
</dbReference>
<proteinExistence type="inferred from homology"/>
<name>A0A383TXF0_9FLAO</name>
<dbReference type="Proteomes" id="UP000262142">
    <property type="component" value="Unassembled WGS sequence"/>
</dbReference>
<accession>A0A383TXF0</accession>
<dbReference type="Pfam" id="PF11307">
    <property type="entry name" value="DUF3109"/>
    <property type="match status" value="1"/>
</dbReference>
<dbReference type="AlphaFoldDB" id="A0A383TXF0"/>
<gene>
    <name evidence="2" type="ORF">SAMEA104719789_00610</name>
</gene>
<evidence type="ECO:0000256" key="1">
    <source>
        <dbReference type="ARBA" id="ARBA00093770"/>
    </source>
</evidence>
<sequence>MIQIDDTIISTDVLKKEFVCHVEKCKGICCVEGDSGAPLDEDELKILDEIYEEVKPYLRLEGIEAIEEQGKYVKDFEGDWTTPLVKGKECAYVVFNKDGITQCGIEKAYEDNKIDFKKPVSCHLYPIRVQRYKTFTAVNYDQWSICKDACSLGEKLGVTVAEFTKEALLRKFGEDWYKQLMIAQDELYKNNSK</sequence>
<organism evidence="2 3">
    <name type="scientific">Candidatus Ornithobacterium hominis</name>
    <dbReference type="NCBI Taxonomy" id="2497989"/>
    <lineage>
        <taxon>Bacteria</taxon>
        <taxon>Pseudomonadati</taxon>
        <taxon>Bacteroidota</taxon>
        <taxon>Flavobacteriia</taxon>
        <taxon>Flavobacteriales</taxon>
        <taxon>Weeksellaceae</taxon>
        <taxon>Ornithobacterium</taxon>
    </lineage>
</organism>
<protein>
    <submittedName>
        <fullName evidence="2">Protein of uncharacterized function (DUF3109)</fullName>
    </submittedName>
</protein>
<dbReference type="EMBL" id="UNSC01000002">
    <property type="protein sequence ID" value="SZD71561.1"/>
    <property type="molecule type" value="Genomic_DNA"/>
</dbReference>
<dbReference type="InterPro" id="IPR021458">
    <property type="entry name" value="Rv0495c"/>
</dbReference>
<reference evidence="2 3" key="1">
    <citation type="submission" date="2018-09" db="EMBL/GenBank/DDBJ databases">
        <authorList>
            <consortium name="Pathogen Informatics"/>
        </authorList>
    </citation>
    <scope>NUCLEOTIDE SEQUENCE [LARGE SCALE GENOMIC DNA]</scope>
    <source>
        <strain evidence="2 3">OH-22767</strain>
    </source>
</reference>
<evidence type="ECO:0000313" key="3">
    <source>
        <dbReference type="Proteomes" id="UP000262142"/>
    </source>
</evidence>
<evidence type="ECO:0000313" key="2">
    <source>
        <dbReference type="EMBL" id="SZD71561.1"/>
    </source>
</evidence>
<keyword evidence="3" id="KW-1185">Reference proteome</keyword>
<dbReference type="OrthoDB" id="597501at2"/>
<comment type="similarity">
    <text evidence="1">Belongs to the Rv0495c family.</text>
</comment>